<dbReference type="EMBL" id="JACSDZ010000023">
    <property type="protein sequence ID" value="KAF7380373.1"/>
    <property type="molecule type" value="Genomic_DNA"/>
</dbReference>
<evidence type="ECO:0000313" key="1">
    <source>
        <dbReference type="EMBL" id="KAF7380373.1"/>
    </source>
</evidence>
<accession>A0A834MRK3</accession>
<name>A0A834MRK3_VESGE</name>
<dbReference type="Proteomes" id="UP000617340">
    <property type="component" value="Unassembled WGS sequence"/>
</dbReference>
<proteinExistence type="predicted"/>
<sequence>MFSFRYQITVDSATSQHFKAIGTAFASVSSSVSLEEITIRSLVRSHERRSIVHLNCEVIKGKSGYALLRDIKFFLREAKNNT</sequence>
<comment type="caution">
    <text evidence="1">The sequence shown here is derived from an EMBL/GenBank/DDBJ whole genome shotgun (WGS) entry which is preliminary data.</text>
</comment>
<protein>
    <submittedName>
        <fullName evidence="1">Uncharacterized protein</fullName>
    </submittedName>
</protein>
<keyword evidence="2" id="KW-1185">Reference proteome</keyword>
<evidence type="ECO:0000313" key="2">
    <source>
        <dbReference type="Proteomes" id="UP000617340"/>
    </source>
</evidence>
<dbReference type="AlphaFoldDB" id="A0A834MRK3"/>
<gene>
    <name evidence="1" type="ORF">HZH68_016238</name>
</gene>
<organism evidence="1 2">
    <name type="scientific">Vespula germanica</name>
    <name type="common">German yellow jacket</name>
    <name type="synonym">Paravespula germanica</name>
    <dbReference type="NCBI Taxonomy" id="30212"/>
    <lineage>
        <taxon>Eukaryota</taxon>
        <taxon>Metazoa</taxon>
        <taxon>Ecdysozoa</taxon>
        <taxon>Arthropoda</taxon>
        <taxon>Hexapoda</taxon>
        <taxon>Insecta</taxon>
        <taxon>Pterygota</taxon>
        <taxon>Neoptera</taxon>
        <taxon>Endopterygota</taxon>
        <taxon>Hymenoptera</taxon>
        <taxon>Apocrita</taxon>
        <taxon>Aculeata</taxon>
        <taxon>Vespoidea</taxon>
        <taxon>Vespidae</taxon>
        <taxon>Vespinae</taxon>
        <taxon>Vespula</taxon>
    </lineage>
</organism>
<reference evidence="1" key="1">
    <citation type="journal article" date="2020" name="G3 (Bethesda)">
        <title>High-Quality Assemblies for Three Invasive Social Wasps from the &lt;i&gt;Vespula&lt;/i&gt; Genus.</title>
        <authorList>
            <person name="Harrop T.W.R."/>
            <person name="Guhlin J."/>
            <person name="McLaughlin G.M."/>
            <person name="Permina E."/>
            <person name="Stockwell P."/>
            <person name="Gilligan J."/>
            <person name="Le Lec M.F."/>
            <person name="Gruber M.A.M."/>
            <person name="Quinn O."/>
            <person name="Lovegrove M."/>
            <person name="Duncan E.J."/>
            <person name="Remnant E.J."/>
            <person name="Van Eeckhoven J."/>
            <person name="Graham B."/>
            <person name="Knapp R.A."/>
            <person name="Langford K.W."/>
            <person name="Kronenberg Z."/>
            <person name="Press M.O."/>
            <person name="Eacker S.M."/>
            <person name="Wilson-Rankin E.E."/>
            <person name="Purcell J."/>
            <person name="Lester P.J."/>
            <person name="Dearden P.K."/>
        </authorList>
    </citation>
    <scope>NUCLEOTIDE SEQUENCE</scope>
    <source>
        <strain evidence="1">Linc-1</strain>
    </source>
</reference>